<proteinExistence type="predicted"/>
<protein>
    <submittedName>
        <fullName evidence="1">Uncharacterized protein</fullName>
    </submittedName>
</protein>
<gene>
    <name evidence="1" type="ORF">EJ04DRAFT_446371</name>
</gene>
<dbReference type="PANTHER" id="PTHR10622:SF10">
    <property type="entry name" value="HET DOMAIN-CONTAINING PROTEIN"/>
    <property type="match status" value="1"/>
</dbReference>
<dbReference type="Proteomes" id="UP000799444">
    <property type="component" value="Unassembled WGS sequence"/>
</dbReference>
<dbReference type="PANTHER" id="PTHR10622">
    <property type="entry name" value="HET DOMAIN-CONTAINING PROTEIN"/>
    <property type="match status" value="1"/>
</dbReference>
<evidence type="ECO:0000313" key="2">
    <source>
        <dbReference type="Proteomes" id="UP000799444"/>
    </source>
</evidence>
<dbReference type="EMBL" id="ML996233">
    <property type="protein sequence ID" value="KAF2729840.1"/>
    <property type="molecule type" value="Genomic_DNA"/>
</dbReference>
<comment type="caution">
    <text evidence="1">The sequence shown here is derived from an EMBL/GenBank/DDBJ whole genome shotgun (WGS) entry which is preliminary data.</text>
</comment>
<feature type="non-terminal residue" evidence="1">
    <location>
        <position position="164"/>
    </location>
</feature>
<evidence type="ECO:0000313" key="1">
    <source>
        <dbReference type="EMBL" id="KAF2729840.1"/>
    </source>
</evidence>
<keyword evidence="2" id="KW-1185">Reference proteome</keyword>
<organism evidence="1 2">
    <name type="scientific">Polyplosphaeria fusca</name>
    <dbReference type="NCBI Taxonomy" id="682080"/>
    <lineage>
        <taxon>Eukaryota</taxon>
        <taxon>Fungi</taxon>
        <taxon>Dikarya</taxon>
        <taxon>Ascomycota</taxon>
        <taxon>Pezizomycotina</taxon>
        <taxon>Dothideomycetes</taxon>
        <taxon>Pleosporomycetidae</taxon>
        <taxon>Pleosporales</taxon>
        <taxon>Tetraplosphaeriaceae</taxon>
        <taxon>Polyplosphaeria</taxon>
    </lineage>
</organism>
<accession>A0A9P4UZ45</accession>
<name>A0A9P4UZ45_9PLEO</name>
<dbReference type="AlphaFoldDB" id="A0A9P4UZ45"/>
<sequence>MRLIKAATIQIHEFAGIDDAPPFAILSHTWGEEDVDNVGDLERSRWFTRGWTLQELLAPKEVIYYSTKWKLLGSKSDLLPTLSKITNISVKVLESGNFGEISIAVRLSWAKERETTRIEDVAYCLMGIVGVNMPLIYGERDRAFIRLQEEILKTSDDNSLLGWG</sequence>
<reference evidence="1" key="1">
    <citation type="journal article" date="2020" name="Stud. Mycol.">
        <title>101 Dothideomycetes genomes: a test case for predicting lifestyles and emergence of pathogens.</title>
        <authorList>
            <person name="Haridas S."/>
            <person name="Albert R."/>
            <person name="Binder M."/>
            <person name="Bloem J."/>
            <person name="Labutti K."/>
            <person name="Salamov A."/>
            <person name="Andreopoulos B."/>
            <person name="Baker S."/>
            <person name="Barry K."/>
            <person name="Bills G."/>
            <person name="Bluhm B."/>
            <person name="Cannon C."/>
            <person name="Castanera R."/>
            <person name="Culley D."/>
            <person name="Daum C."/>
            <person name="Ezra D."/>
            <person name="Gonzalez J."/>
            <person name="Henrissat B."/>
            <person name="Kuo A."/>
            <person name="Liang C."/>
            <person name="Lipzen A."/>
            <person name="Lutzoni F."/>
            <person name="Magnuson J."/>
            <person name="Mondo S."/>
            <person name="Nolan M."/>
            <person name="Ohm R."/>
            <person name="Pangilinan J."/>
            <person name="Park H.-J."/>
            <person name="Ramirez L."/>
            <person name="Alfaro M."/>
            <person name="Sun H."/>
            <person name="Tritt A."/>
            <person name="Yoshinaga Y."/>
            <person name="Zwiers L.-H."/>
            <person name="Turgeon B."/>
            <person name="Goodwin S."/>
            <person name="Spatafora J."/>
            <person name="Crous P."/>
            <person name="Grigoriev I."/>
        </authorList>
    </citation>
    <scope>NUCLEOTIDE SEQUENCE</scope>
    <source>
        <strain evidence="1">CBS 125425</strain>
    </source>
</reference>
<dbReference type="OrthoDB" id="20872at2759"/>